<dbReference type="CDD" id="cd00086">
    <property type="entry name" value="homeodomain"/>
    <property type="match status" value="1"/>
</dbReference>
<proteinExistence type="evidence at transcript level"/>
<keyword evidence="2" id="KW-0217">Developmental protein</keyword>
<organism evidence="11">
    <name type="scientific">Paracentrotus lividus</name>
    <name type="common">Common sea urchin</name>
    <dbReference type="NCBI Taxonomy" id="7656"/>
    <lineage>
        <taxon>Eukaryota</taxon>
        <taxon>Metazoa</taxon>
        <taxon>Echinodermata</taxon>
        <taxon>Eleutherozoa</taxon>
        <taxon>Echinozoa</taxon>
        <taxon>Echinoidea</taxon>
        <taxon>Euechinoidea</taxon>
        <taxon>Echinacea</taxon>
        <taxon>Camarodonta</taxon>
        <taxon>Echinidea</taxon>
        <taxon>Echinidae</taxon>
        <taxon>Paracentrotus</taxon>
    </lineage>
</organism>
<keyword evidence="4 7" id="KW-0371">Homeobox</keyword>
<feature type="compositionally biased region" description="Polar residues" evidence="9">
    <location>
        <begin position="145"/>
        <end position="155"/>
    </location>
</feature>
<keyword evidence="3 7" id="KW-0238">DNA-binding</keyword>
<dbReference type="SMART" id="SM00389">
    <property type="entry name" value="HOX"/>
    <property type="match status" value="1"/>
</dbReference>
<name>A0A3B0IV94_PARLI</name>
<dbReference type="GO" id="GO:0005634">
    <property type="term" value="C:nucleus"/>
    <property type="evidence" value="ECO:0007669"/>
    <property type="project" value="UniProtKB-SubCell"/>
</dbReference>
<dbReference type="Gene3D" id="1.10.10.60">
    <property type="entry name" value="Homeodomain-like"/>
    <property type="match status" value="1"/>
</dbReference>
<feature type="domain" description="Homeobox" evidence="10">
    <location>
        <begin position="199"/>
        <end position="259"/>
    </location>
</feature>
<dbReference type="InterPro" id="IPR050674">
    <property type="entry name" value="Msh_Homeobox_Regulators"/>
</dbReference>
<dbReference type="PROSITE" id="PS50071">
    <property type="entry name" value="HOMEOBOX_2"/>
    <property type="match status" value="1"/>
</dbReference>
<evidence type="ECO:0000256" key="8">
    <source>
        <dbReference type="RuleBase" id="RU000682"/>
    </source>
</evidence>
<dbReference type="Pfam" id="PF00046">
    <property type="entry name" value="Homeodomain"/>
    <property type="match status" value="1"/>
</dbReference>
<dbReference type="AlphaFoldDB" id="A0A3B0IV94"/>
<evidence type="ECO:0000256" key="1">
    <source>
        <dbReference type="ARBA" id="ARBA00004123"/>
    </source>
</evidence>
<evidence type="ECO:0000256" key="7">
    <source>
        <dbReference type="PROSITE-ProRule" id="PRU00108"/>
    </source>
</evidence>
<dbReference type="GO" id="GO:0000977">
    <property type="term" value="F:RNA polymerase II transcription regulatory region sequence-specific DNA binding"/>
    <property type="evidence" value="ECO:0007669"/>
    <property type="project" value="TreeGrafter"/>
</dbReference>
<feature type="region of interest" description="Disordered" evidence="9">
    <location>
        <begin position="78"/>
        <end position="126"/>
    </location>
</feature>
<evidence type="ECO:0000256" key="5">
    <source>
        <dbReference type="ARBA" id="ARBA00023242"/>
    </source>
</evidence>
<gene>
    <name evidence="11" type="primary">msx-1</name>
</gene>
<feature type="compositionally biased region" description="Polar residues" evidence="9">
    <location>
        <begin position="171"/>
        <end position="180"/>
    </location>
</feature>
<evidence type="ECO:0000256" key="3">
    <source>
        <dbReference type="ARBA" id="ARBA00023125"/>
    </source>
</evidence>
<feature type="region of interest" description="Disordered" evidence="9">
    <location>
        <begin position="1"/>
        <end position="23"/>
    </location>
</feature>
<dbReference type="InterPro" id="IPR017970">
    <property type="entry name" value="Homeobox_CS"/>
</dbReference>
<reference evidence="11" key="1">
    <citation type="submission" date="2017-07" db="EMBL/GenBank/DDBJ databases">
        <authorList>
            <person name="Sun Z.S."/>
            <person name="Albrecht U."/>
            <person name="Echele G."/>
            <person name="Lee C.C."/>
        </authorList>
    </citation>
    <scope>NUCLEOTIDE SEQUENCE</scope>
    <source>
        <tissue evidence="11">Dev_stage</tissue>
    </source>
</reference>
<accession>A0A3B0IV94</accession>
<keyword evidence="5 7" id="KW-0539">Nucleus</keyword>
<evidence type="ECO:0000313" key="11">
    <source>
        <dbReference type="EMBL" id="SNU24064.1"/>
    </source>
</evidence>
<feature type="region of interest" description="Disordered" evidence="9">
    <location>
        <begin position="136"/>
        <end position="155"/>
    </location>
</feature>
<dbReference type="PRINTS" id="PR00024">
    <property type="entry name" value="HOMEOBOX"/>
</dbReference>
<dbReference type="PANTHER" id="PTHR24338">
    <property type="entry name" value="HOMEOBOX PROTEIN MSX"/>
    <property type="match status" value="1"/>
</dbReference>
<dbReference type="InterPro" id="IPR009057">
    <property type="entry name" value="Homeodomain-like_sf"/>
</dbReference>
<dbReference type="InterPro" id="IPR020479">
    <property type="entry name" value="HD_metazoa"/>
</dbReference>
<dbReference type="GO" id="GO:0048598">
    <property type="term" value="P:embryonic morphogenesis"/>
    <property type="evidence" value="ECO:0007669"/>
    <property type="project" value="TreeGrafter"/>
</dbReference>
<dbReference type="PANTHER" id="PTHR24338:SF0">
    <property type="entry name" value="MUSCLE SEGMENTATION HOMEOBOX"/>
    <property type="match status" value="1"/>
</dbReference>
<feature type="DNA-binding region" description="Homeobox" evidence="7">
    <location>
        <begin position="201"/>
        <end position="260"/>
    </location>
</feature>
<comment type="subcellular location">
    <subcellularLocation>
        <location evidence="1 7 8">Nucleus</location>
    </subcellularLocation>
</comment>
<comment type="similarity">
    <text evidence="6">Belongs to the Msh homeobox family.</text>
</comment>
<protein>
    <submittedName>
        <fullName evidence="11">Homeobox MSX-1 protein</fullName>
    </submittedName>
</protein>
<evidence type="ECO:0000259" key="10">
    <source>
        <dbReference type="PROSITE" id="PS50071"/>
    </source>
</evidence>
<evidence type="ECO:0000256" key="2">
    <source>
        <dbReference type="ARBA" id="ARBA00022473"/>
    </source>
</evidence>
<dbReference type="SUPFAM" id="SSF46689">
    <property type="entry name" value="Homeodomain-like"/>
    <property type="match status" value="1"/>
</dbReference>
<dbReference type="EMBL" id="LT904446">
    <property type="protein sequence ID" value="SNU24064.1"/>
    <property type="molecule type" value="mRNA"/>
</dbReference>
<feature type="compositionally biased region" description="Low complexity" evidence="9">
    <location>
        <begin position="78"/>
        <end position="89"/>
    </location>
</feature>
<evidence type="ECO:0000256" key="4">
    <source>
        <dbReference type="ARBA" id="ARBA00023155"/>
    </source>
</evidence>
<dbReference type="FunFam" id="1.10.10.60:FF:000134">
    <property type="entry name" value="Homeobox protein MSX-1"/>
    <property type="match status" value="1"/>
</dbReference>
<feature type="region of interest" description="Disordered" evidence="9">
    <location>
        <begin position="41"/>
        <end position="66"/>
    </location>
</feature>
<evidence type="ECO:0000256" key="6">
    <source>
        <dbReference type="ARBA" id="ARBA00038425"/>
    </source>
</evidence>
<feature type="region of interest" description="Disordered" evidence="9">
    <location>
        <begin position="171"/>
        <end position="192"/>
    </location>
</feature>
<dbReference type="GO" id="GO:0000981">
    <property type="term" value="F:DNA-binding transcription factor activity, RNA polymerase II-specific"/>
    <property type="evidence" value="ECO:0007669"/>
    <property type="project" value="InterPro"/>
</dbReference>
<evidence type="ECO:0000256" key="9">
    <source>
        <dbReference type="SAM" id="MobiDB-lite"/>
    </source>
</evidence>
<dbReference type="PROSITE" id="PS00027">
    <property type="entry name" value="HOMEOBOX_1"/>
    <property type="match status" value="1"/>
</dbReference>
<sequence length="336" mass="36476">MHIMHHSETAIDDTPYDPASNMSNKTLTVSNNSAFTRPHHNLSPVTAISPGATPAETPMHKADDRPAKGINFRVESFFSKSPSPLSSSPSKHHPTDMDCSPVAPATPPLENPAARTGSSSSSSFASHSVENILAKSSSSSSSSSEGTGRCTSPTTQTYTWNASSFPWMQATRLSPSSGSSEVRPPFSGPKVQCTLRKHKTNRKPRTPFTTSQLLALERKFRQKQYLSIAERAEFSASLNLTETQVKIWFQNRRAKAKRLQEAELEKLKMAAKPMFAPGLGMHIPAAAASAYYSSLSPLHAALRPQISLAPYHLPYAYLPSPAAPSNIVYPYTSGSF</sequence>
<dbReference type="InterPro" id="IPR001356">
    <property type="entry name" value="HD"/>
</dbReference>